<gene>
    <name evidence="1" type="ORF">HXX76_009509</name>
</gene>
<comment type="caution">
    <text evidence="1">The sequence shown here is derived from an EMBL/GenBank/DDBJ whole genome shotgun (WGS) entry which is preliminary data.</text>
</comment>
<proteinExistence type="predicted"/>
<dbReference type="AlphaFoldDB" id="A0A835T485"/>
<accession>A0A835T485</accession>
<protein>
    <submittedName>
        <fullName evidence="1">Uncharacterized protein</fullName>
    </submittedName>
</protein>
<reference evidence="1" key="1">
    <citation type="journal article" date="2020" name="bioRxiv">
        <title>Comparative genomics of Chlamydomonas.</title>
        <authorList>
            <person name="Craig R.J."/>
            <person name="Hasan A.R."/>
            <person name="Ness R.W."/>
            <person name="Keightley P.D."/>
        </authorList>
    </citation>
    <scope>NUCLEOTIDE SEQUENCE</scope>
    <source>
        <strain evidence="1">SAG 7.73</strain>
    </source>
</reference>
<sequence length="90" mass="9700">MDDVVDTVQVESPLVALTEAAFQGVRVPILLNRTVTIAGSPMLPERPSLFLFAKHKVELQPGVTLSLSNLVIQYTVSDMPSRVGASAPRL</sequence>
<keyword evidence="2" id="KW-1185">Reference proteome</keyword>
<evidence type="ECO:0000313" key="2">
    <source>
        <dbReference type="Proteomes" id="UP000650467"/>
    </source>
</evidence>
<organism evidence="1 2">
    <name type="scientific">Chlamydomonas incerta</name>
    <dbReference type="NCBI Taxonomy" id="51695"/>
    <lineage>
        <taxon>Eukaryota</taxon>
        <taxon>Viridiplantae</taxon>
        <taxon>Chlorophyta</taxon>
        <taxon>core chlorophytes</taxon>
        <taxon>Chlorophyceae</taxon>
        <taxon>CS clade</taxon>
        <taxon>Chlamydomonadales</taxon>
        <taxon>Chlamydomonadaceae</taxon>
        <taxon>Chlamydomonas</taxon>
    </lineage>
</organism>
<dbReference type="Proteomes" id="UP000650467">
    <property type="component" value="Unassembled WGS sequence"/>
</dbReference>
<name>A0A835T485_CHLIN</name>
<evidence type="ECO:0000313" key="1">
    <source>
        <dbReference type="EMBL" id="KAG2431495.1"/>
    </source>
</evidence>
<dbReference type="EMBL" id="JAEHOC010000024">
    <property type="protein sequence ID" value="KAG2431495.1"/>
    <property type="molecule type" value="Genomic_DNA"/>
</dbReference>